<dbReference type="RefSeq" id="WP_091761299.1">
    <property type="nucleotide sequence ID" value="NZ_BJVX01000010.1"/>
</dbReference>
<dbReference type="Proteomes" id="UP000887127">
    <property type="component" value="Unassembled WGS sequence"/>
</dbReference>
<proteinExistence type="predicted"/>
<organism evidence="1 2">
    <name type="scientific">Marinilactibacillus psychrotolerans</name>
    <dbReference type="NCBI Taxonomy" id="191770"/>
    <lineage>
        <taxon>Bacteria</taxon>
        <taxon>Bacillati</taxon>
        <taxon>Bacillota</taxon>
        <taxon>Bacilli</taxon>
        <taxon>Lactobacillales</taxon>
        <taxon>Carnobacteriaceae</taxon>
        <taxon>Marinilactibacillus</taxon>
    </lineage>
</organism>
<dbReference type="EMBL" id="BKBI01000010">
    <property type="protein sequence ID" value="GEQ36015.1"/>
    <property type="molecule type" value="Genomic_DNA"/>
</dbReference>
<name>A0AAV3WT71_9LACT</name>
<evidence type="ECO:0000313" key="1">
    <source>
        <dbReference type="EMBL" id="GEQ36015.1"/>
    </source>
</evidence>
<reference evidence="1" key="1">
    <citation type="submission" date="2019-08" db="EMBL/GenBank/DDBJ databases">
        <title>Marinilactibacillus psychrotolerans M13-2T whole genome sequencing project.</title>
        <authorList>
            <person name="Ishikawa M."/>
            <person name="Suzuki T."/>
            <person name="Matsutani M."/>
        </authorList>
    </citation>
    <scope>NUCLEOTIDE SEQUENCE</scope>
    <source>
        <strain evidence="1">M13-2T</strain>
    </source>
</reference>
<sequence>MKKSVIIHADTIMKKFNEALIEFVEAEGDLPETISIVAKGTENPLGQITIKKTVFEHPKKGEQRSGY</sequence>
<evidence type="ECO:0000313" key="2">
    <source>
        <dbReference type="Proteomes" id="UP000887127"/>
    </source>
</evidence>
<accession>A0AAV3WT71</accession>
<dbReference type="GeneID" id="96911534"/>
<protein>
    <submittedName>
        <fullName evidence="1">Uncharacterized protein</fullName>
    </submittedName>
</protein>
<dbReference type="AlphaFoldDB" id="A0AAV3WT71"/>
<comment type="caution">
    <text evidence="1">The sequence shown here is derived from an EMBL/GenBank/DDBJ whole genome shotgun (WGS) entry which is preliminary data.</text>
</comment>
<gene>
    <name evidence="1" type="ORF">M132T_15230</name>
</gene>